<organism evidence="1 4">
    <name type="scientific">Streptomyces avermitilis</name>
    <dbReference type="NCBI Taxonomy" id="33903"/>
    <lineage>
        <taxon>Bacteria</taxon>
        <taxon>Bacillati</taxon>
        <taxon>Actinomycetota</taxon>
        <taxon>Actinomycetes</taxon>
        <taxon>Kitasatosporales</taxon>
        <taxon>Streptomycetaceae</taxon>
        <taxon>Streptomyces</taxon>
    </lineage>
</organism>
<evidence type="ECO:0000313" key="3">
    <source>
        <dbReference type="Proteomes" id="UP000299211"/>
    </source>
</evidence>
<dbReference type="EMBL" id="BJHY01000001">
    <property type="protein sequence ID" value="GDY77522.1"/>
    <property type="molecule type" value="Genomic_DNA"/>
</dbReference>
<dbReference type="EMBL" id="BJHX01000001">
    <property type="protein sequence ID" value="GDY62372.1"/>
    <property type="molecule type" value="Genomic_DNA"/>
</dbReference>
<dbReference type="Proteomes" id="UP000299211">
    <property type="component" value="Unassembled WGS sequence"/>
</dbReference>
<sequence length="87" mass="8820">MLHGLRPGGTGARVDGGLGLGLRLRLRRLCLRRLLGGRSGRRWGGLGEAVAAGLRAGMRGGGGGRDRGTLRLPGLGLGVLRGGCGKP</sequence>
<proteinExistence type="predicted"/>
<evidence type="ECO:0000313" key="2">
    <source>
        <dbReference type="EMBL" id="GDY77522.1"/>
    </source>
</evidence>
<protein>
    <submittedName>
        <fullName evidence="1">Uncharacterized protein</fullName>
    </submittedName>
</protein>
<accession>A0A4D4LM77</accession>
<reference evidence="2 3" key="1">
    <citation type="submission" date="2019-04" db="EMBL/GenBank/DDBJ databases">
        <title>Draft genome sequences of Streptomyces avermitilis ATCC 31267.</title>
        <authorList>
            <person name="Komaki H."/>
            <person name="Tamura T."/>
            <person name="Hosoyama A."/>
        </authorList>
    </citation>
    <scope>NUCLEOTIDE SEQUENCE [LARGE SCALE GENOMIC DNA]</scope>
    <source>
        <strain evidence="2 3">ATCC 31267</strain>
    </source>
</reference>
<reference evidence="1 4" key="2">
    <citation type="submission" date="2019-04" db="EMBL/GenBank/DDBJ databases">
        <title>Draft genome sequences of Streptomyces avermitilis NBRC 14893.</title>
        <authorList>
            <person name="Komaki H."/>
            <person name="Tamura T."/>
            <person name="Hosoyama A."/>
        </authorList>
    </citation>
    <scope>NUCLEOTIDE SEQUENCE [LARGE SCALE GENOMIC DNA]</scope>
    <source>
        <strain evidence="1 4">NBRC 14893</strain>
    </source>
</reference>
<name>A0A4D4LM77_STRAX</name>
<evidence type="ECO:0000313" key="4">
    <source>
        <dbReference type="Proteomes" id="UP000302139"/>
    </source>
</evidence>
<dbReference type="Proteomes" id="UP000302139">
    <property type="component" value="Unassembled WGS sequence"/>
</dbReference>
<gene>
    <name evidence="1" type="ORF">SAV14893_017650</name>
    <name evidence="2" type="ORF">SAV31267_070070</name>
</gene>
<evidence type="ECO:0000313" key="1">
    <source>
        <dbReference type="EMBL" id="GDY62372.1"/>
    </source>
</evidence>
<dbReference type="AlphaFoldDB" id="A0A4D4LM77"/>
<comment type="caution">
    <text evidence="1">The sequence shown here is derived from an EMBL/GenBank/DDBJ whole genome shotgun (WGS) entry which is preliminary data.</text>
</comment>